<evidence type="ECO:0000256" key="5">
    <source>
        <dbReference type="ARBA" id="ARBA00013004"/>
    </source>
</evidence>
<feature type="domain" description="4Fe-4S ferredoxin-type" evidence="9">
    <location>
        <begin position="554"/>
        <end position="586"/>
    </location>
</feature>
<dbReference type="PANTHER" id="PTHR43073:SF2">
    <property type="entry name" value="DIHYDROPYRIMIDINE DEHYDROGENASE [NADP(+)]"/>
    <property type="match status" value="1"/>
</dbReference>
<dbReference type="FunFam" id="3.30.70.20:FF:000023">
    <property type="entry name" value="Dihydropyrimidine dehydrogenase [NADP(+)]"/>
    <property type="match status" value="1"/>
</dbReference>
<name>A0A164UWZ8_9CRUS</name>
<sequence length="645" mass="69871">MDNPGLSRDVADIENILALNPKIKPFASLVPSVETKKIKKHWKRNGDKNCQMTSSLKAAMEPLKFNRWGLPEVDTRTMRSSLEWVFCGGDIAGVAETTVESVNDGKTAAWYLHQYIQGSHGSIVSSEPKLPKFYTPIDMVDISVEMCGLKFPNPFGLASAPPTTTSAMIRRGFEAGWGFALTKTFSLDKDIVTNVSPRIVRGTTSGHMYGPGQGSFLNIELISEKTAAYWCQSVTELKADFPNHILIASIMCSYNESDWTELARMAAAAGADALELNLSCPHGMGERGMGLACGQDPELVRNICRWVRAAVTIPFFAKLTPNVTSIVAIAKAAYEGQADGVTATNTVSGLMGVRSDGSAWPSIGKEQKTTYGGMSGNAIRPIALKAVSAIARALPGFPILATGGIDSADAALQFLQCGASVLQICSSVQNQDFTVVDDYITGLKTLLYLKSIDGLKGWDGQSPPTIRHQVGKPVPKVETVVDQHLPNFGPFMKEREKKLAEFKKADDLLDETYQPQPQRPPNAPARPIPAIRAIIAAAIDRIGTYGDLDNKQQVVAMIDEEMCINCGKCYMTCNDSGYQAIVFDPVTHLPKVNQDCTGCTLCLSVCPIIDCITMVPRKTPYIPKRGVALGADANRRLAIAHSQDF</sequence>
<evidence type="ECO:0000256" key="4">
    <source>
        <dbReference type="ARBA" id="ARBA00010804"/>
    </source>
</evidence>
<dbReference type="GO" id="GO:0004152">
    <property type="term" value="F:dihydroorotate dehydrogenase activity"/>
    <property type="evidence" value="ECO:0007669"/>
    <property type="project" value="UniProtKB-ARBA"/>
</dbReference>
<evidence type="ECO:0000256" key="1">
    <source>
        <dbReference type="ARBA" id="ARBA00001917"/>
    </source>
</evidence>
<dbReference type="UniPathway" id="UPA00070"/>
<dbReference type="InterPro" id="IPR017896">
    <property type="entry name" value="4Fe4S_Fe-S-bd"/>
</dbReference>
<dbReference type="OrthoDB" id="4327079at2759"/>
<evidence type="ECO:0000259" key="9">
    <source>
        <dbReference type="PROSITE" id="PS51379"/>
    </source>
</evidence>
<organism evidence="10 11">
    <name type="scientific">Daphnia magna</name>
    <dbReference type="NCBI Taxonomy" id="35525"/>
    <lineage>
        <taxon>Eukaryota</taxon>
        <taxon>Metazoa</taxon>
        <taxon>Ecdysozoa</taxon>
        <taxon>Arthropoda</taxon>
        <taxon>Crustacea</taxon>
        <taxon>Branchiopoda</taxon>
        <taxon>Diplostraca</taxon>
        <taxon>Cladocera</taxon>
        <taxon>Anomopoda</taxon>
        <taxon>Daphniidae</taxon>
        <taxon>Daphnia</taxon>
    </lineage>
</organism>
<dbReference type="InterPro" id="IPR017900">
    <property type="entry name" value="4Fe4S_Fe_S_CS"/>
</dbReference>
<dbReference type="InterPro" id="IPR013785">
    <property type="entry name" value="Aldolase_TIM"/>
</dbReference>
<dbReference type="GO" id="GO:0005829">
    <property type="term" value="C:cytosol"/>
    <property type="evidence" value="ECO:0007669"/>
    <property type="project" value="TreeGrafter"/>
</dbReference>
<dbReference type="PROSITE" id="PS51379">
    <property type="entry name" value="4FE4S_FER_2"/>
    <property type="match status" value="2"/>
</dbReference>
<gene>
    <name evidence="10" type="ORF">APZ42_023434</name>
</gene>
<reference evidence="10 11" key="1">
    <citation type="submission" date="2016-03" db="EMBL/GenBank/DDBJ databases">
        <title>EvidentialGene: Evidence-directed Construction of Genes on Genomes.</title>
        <authorList>
            <person name="Gilbert D.G."/>
            <person name="Choi J.-H."/>
            <person name="Mockaitis K."/>
            <person name="Colbourne J."/>
            <person name="Pfrender M."/>
        </authorList>
    </citation>
    <scope>NUCLEOTIDE SEQUENCE [LARGE SCALE GENOMIC DNA]</scope>
    <source>
        <strain evidence="10 11">Xinb3</strain>
        <tissue evidence="10">Complete organism</tissue>
    </source>
</reference>
<comment type="cofactor">
    <cofactor evidence="1">
        <name>FMN</name>
        <dbReference type="ChEBI" id="CHEBI:58210"/>
    </cofactor>
</comment>
<dbReference type="InterPro" id="IPR001295">
    <property type="entry name" value="Dihydroorotate_DH_CS"/>
</dbReference>
<dbReference type="EC" id="1.3.1.2" evidence="5"/>
<keyword evidence="6" id="KW-0560">Oxidoreductase</keyword>
<dbReference type="InterPro" id="IPR036188">
    <property type="entry name" value="FAD/NAD-bd_sf"/>
</dbReference>
<dbReference type="GO" id="GO:0002058">
    <property type="term" value="F:uracil binding"/>
    <property type="evidence" value="ECO:0007669"/>
    <property type="project" value="TreeGrafter"/>
</dbReference>
<feature type="domain" description="4Fe-4S ferredoxin-type" evidence="9">
    <location>
        <begin position="588"/>
        <end position="617"/>
    </location>
</feature>
<dbReference type="GO" id="GO:0050661">
    <property type="term" value="F:NADP binding"/>
    <property type="evidence" value="ECO:0007669"/>
    <property type="project" value="TreeGrafter"/>
</dbReference>
<dbReference type="GO" id="GO:0017113">
    <property type="term" value="F:dihydropyrimidine dehydrogenase (NADP+) activity"/>
    <property type="evidence" value="ECO:0007669"/>
    <property type="project" value="UniProtKB-EC"/>
</dbReference>
<dbReference type="EMBL" id="LRGB01001569">
    <property type="protein sequence ID" value="KZS11751.1"/>
    <property type="molecule type" value="Genomic_DNA"/>
</dbReference>
<dbReference type="GO" id="GO:0006212">
    <property type="term" value="P:uracil catabolic process"/>
    <property type="evidence" value="ECO:0007669"/>
    <property type="project" value="TreeGrafter"/>
</dbReference>
<dbReference type="Gene3D" id="3.30.70.20">
    <property type="match status" value="1"/>
</dbReference>
<keyword evidence="11" id="KW-1185">Reference proteome</keyword>
<dbReference type="GO" id="GO:0006207">
    <property type="term" value="P:'de novo' pyrimidine nucleobase biosynthetic process"/>
    <property type="evidence" value="ECO:0007669"/>
    <property type="project" value="InterPro"/>
</dbReference>
<dbReference type="Pfam" id="PF01180">
    <property type="entry name" value="DHO_dh"/>
    <property type="match status" value="1"/>
</dbReference>
<dbReference type="AlphaFoldDB" id="A0A164UWZ8"/>
<comment type="caution">
    <text evidence="10">The sequence shown here is derived from an EMBL/GenBank/DDBJ whole genome shotgun (WGS) entry which is preliminary data.</text>
</comment>
<accession>A0A164UWZ8</accession>
<dbReference type="PROSITE" id="PS00912">
    <property type="entry name" value="DHODEHASE_2"/>
    <property type="match status" value="1"/>
</dbReference>
<dbReference type="SUPFAM" id="SSF51395">
    <property type="entry name" value="FMN-linked oxidoreductases"/>
    <property type="match status" value="1"/>
</dbReference>
<protein>
    <recommendedName>
        <fullName evidence="5">dihydropyrimidine dehydrogenase (NADP(+))</fullName>
        <ecNumber evidence="5">1.3.1.2</ecNumber>
    </recommendedName>
    <alternativeName>
        <fullName evidence="8">Dihydrothymine dehydrogenase</fullName>
    </alternativeName>
    <alternativeName>
        <fullName evidence="7">Dihydrouracil dehydrogenase</fullName>
    </alternativeName>
</protein>
<evidence type="ECO:0000256" key="3">
    <source>
        <dbReference type="ARBA" id="ARBA00004725"/>
    </source>
</evidence>
<proteinExistence type="inferred from homology"/>
<comment type="pathway">
    <text evidence="2">Amino-acid biosynthesis; beta-alanine biosynthesis.</text>
</comment>
<dbReference type="GO" id="GO:0044205">
    <property type="term" value="P:'de novo' UMP biosynthetic process"/>
    <property type="evidence" value="ECO:0007669"/>
    <property type="project" value="UniProtKB-UniPathway"/>
</dbReference>
<dbReference type="SUPFAM" id="SSF51905">
    <property type="entry name" value="FAD/NAD(P)-binding domain"/>
    <property type="match status" value="1"/>
</dbReference>
<evidence type="ECO:0000313" key="11">
    <source>
        <dbReference type="Proteomes" id="UP000076858"/>
    </source>
</evidence>
<dbReference type="CDD" id="cd02940">
    <property type="entry name" value="DHPD_FMN"/>
    <property type="match status" value="1"/>
</dbReference>
<dbReference type="SUPFAM" id="SSF54862">
    <property type="entry name" value="4Fe-4S ferredoxins"/>
    <property type="match status" value="1"/>
</dbReference>
<evidence type="ECO:0000256" key="2">
    <source>
        <dbReference type="ARBA" id="ARBA00004668"/>
    </source>
</evidence>
<evidence type="ECO:0000256" key="7">
    <source>
        <dbReference type="ARBA" id="ARBA00030119"/>
    </source>
</evidence>
<evidence type="ECO:0000256" key="6">
    <source>
        <dbReference type="ARBA" id="ARBA00023002"/>
    </source>
</evidence>
<dbReference type="Pfam" id="PF14697">
    <property type="entry name" value="Fer4_21"/>
    <property type="match status" value="1"/>
</dbReference>
<dbReference type="GO" id="GO:0019483">
    <property type="term" value="P:beta-alanine biosynthetic process"/>
    <property type="evidence" value="ECO:0007669"/>
    <property type="project" value="UniProtKB-UniPathway"/>
</dbReference>
<dbReference type="STRING" id="35525.A0A164UWZ8"/>
<dbReference type="GO" id="GO:0006210">
    <property type="term" value="P:thymine catabolic process"/>
    <property type="evidence" value="ECO:0007669"/>
    <property type="project" value="TreeGrafter"/>
</dbReference>
<comment type="similarity">
    <text evidence="4">Belongs to the dihydropyrimidine dehydrogenase family.</text>
</comment>
<dbReference type="PANTHER" id="PTHR43073">
    <property type="entry name" value="DIHYDROPYRIMIDINE DEHYDROGENASE [NADP(+)]"/>
    <property type="match status" value="1"/>
</dbReference>
<dbReference type="Proteomes" id="UP000076858">
    <property type="component" value="Unassembled WGS sequence"/>
</dbReference>
<dbReference type="PROSITE" id="PS00198">
    <property type="entry name" value="4FE4S_FER_1"/>
    <property type="match status" value="1"/>
</dbReference>
<dbReference type="InterPro" id="IPR005720">
    <property type="entry name" value="Dihydroorotate_DH_cat"/>
</dbReference>
<comment type="pathway">
    <text evidence="3">Pyrimidine metabolism; UMP biosynthesis via de novo pathway.</text>
</comment>
<evidence type="ECO:0000256" key="8">
    <source>
        <dbReference type="ARBA" id="ARBA00032722"/>
    </source>
</evidence>
<dbReference type="FunFam" id="3.20.20.70:FF:000027">
    <property type="entry name" value="Dihydropyrimidine dehydrogenase [NADP(+)]"/>
    <property type="match status" value="1"/>
</dbReference>
<dbReference type="Gene3D" id="3.50.50.60">
    <property type="entry name" value="FAD/NAD(P)-binding domain"/>
    <property type="match status" value="1"/>
</dbReference>
<dbReference type="Gene3D" id="3.20.20.70">
    <property type="entry name" value="Aldolase class I"/>
    <property type="match status" value="1"/>
</dbReference>
<evidence type="ECO:0000313" key="10">
    <source>
        <dbReference type="EMBL" id="KZS11751.1"/>
    </source>
</evidence>
<dbReference type="UniPathway" id="UPA00131"/>